<accession>A0ABW4ZME5</accession>
<dbReference type="RefSeq" id="WP_255902456.1">
    <property type="nucleotide sequence ID" value="NZ_JAFMZO010000003.1"/>
</dbReference>
<name>A0ABW4ZME5_9SPHI</name>
<sequence>MKKQLSAETRRKRKFLMVLPLLVFPFMTMAFWALGGGKGMPDKDLAKQSKEGFNTDLPDAKFNQEEKNDKFSIYQTSARVSANNDEESGFKGLAFPQDADVVDPNEQKINEKLAQITTELNRTTPPSGDSYSTARIAAYQQSSNMGADVNRLENLMNSLQGGNEDDKEMAQLNSILEKVLEIQNPSRIREKQKQKLTDRSTATFSVHVANGQEEKQSLYALGRNINSRYAESTGNAIEATIHQDQEIVAGSVIKLRLLDSIFVRGTLIPRNEFVYGIASIDDERLKIDIPTLRYKNSILPVSLSAFDLDGLEGLYIPGAITRDASKKGVEDAVQSLQIMTMDPSVSAQVAGAGVQAAKGLFSRKVKQVRVKLKAGYQLLLRDNSQRN</sequence>
<feature type="domain" description="Conjugative transposon TraM C-terminal" evidence="1">
    <location>
        <begin position="237"/>
        <end position="381"/>
    </location>
</feature>
<evidence type="ECO:0000259" key="1">
    <source>
        <dbReference type="Pfam" id="PF12508"/>
    </source>
</evidence>
<comment type="caution">
    <text evidence="2">The sequence shown here is derived from an EMBL/GenBank/DDBJ whole genome shotgun (WGS) entry which is preliminary data.</text>
</comment>
<organism evidence="2 3">
    <name type="scientific">Paradesertivirga mongoliensis</name>
    <dbReference type="NCBI Taxonomy" id="2100740"/>
    <lineage>
        <taxon>Bacteria</taxon>
        <taxon>Pseudomonadati</taxon>
        <taxon>Bacteroidota</taxon>
        <taxon>Sphingobacteriia</taxon>
        <taxon>Sphingobacteriales</taxon>
        <taxon>Sphingobacteriaceae</taxon>
        <taxon>Paradesertivirga</taxon>
    </lineage>
</organism>
<evidence type="ECO:0000313" key="2">
    <source>
        <dbReference type="EMBL" id="MFD2163022.1"/>
    </source>
</evidence>
<evidence type="ECO:0000313" key="3">
    <source>
        <dbReference type="Proteomes" id="UP001597387"/>
    </source>
</evidence>
<dbReference type="InterPro" id="IPR022187">
    <property type="entry name" value="Conjug_transposon_TraM"/>
</dbReference>
<protein>
    <submittedName>
        <fullName evidence="2">Conjugative transposon protein TraM</fullName>
    </submittedName>
</protein>
<dbReference type="EMBL" id="JBHUHZ010000001">
    <property type="protein sequence ID" value="MFD2163022.1"/>
    <property type="molecule type" value="Genomic_DNA"/>
</dbReference>
<gene>
    <name evidence="2" type="primary">traM</name>
    <name evidence="2" type="ORF">ACFSJU_11515</name>
</gene>
<dbReference type="Pfam" id="PF12508">
    <property type="entry name" value="Transposon_TraM"/>
    <property type="match status" value="1"/>
</dbReference>
<dbReference type="NCBIfam" id="TIGR03779">
    <property type="entry name" value="Bac_Flav_CT_M"/>
    <property type="match status" value="1"/>
</dbReference>
<reference evidence="3" key="1">
    <citation type="journal article" date="2019" name="Int. J. Syst. Evol. Microbiol.">
        <title>The Global Catalogue of Microorganisms (GCM) 10K type strain sequencing project: providing services to taxonomists for standard genome sequencing and annotation.</title>
        <authorList>
            <consortium name="The Broad Institute Genomics Platform"/>
            <consortium name="The Broad Institute Genome Sequencing Center for Infectious Disease"/>
            <person name="Wu L."/>
            <person name="Ma J."/>
        </authorList>
    </citation>
    <scope>NUCLEOTIDE SEQUENCE [LARGE SCALE GENOMIC DNA]</scope>
    <source>
        <strain evidence="3">KCTC 42217</strain>
    </source>
</reference>
<dbReference type="InterPro" id="IPR055407">
    <property type="entry name" value="TraM_C"/>
</dbReference>
<dbReference type="Proteomes" id="UP001597387">
    <property type="component" value="Unassembled WGS sequence"/>
</dbReference>
<keyword evidence="3" id="KW-1185">Reference proteome</keyword>
<proteinExistence type="predicted"/>